<feature type="domain" description="Tyr recombinase" evidence="2">
    <location>
        <begin position="108"/>
        <end position="187"/>
    </location>
</feature>
<dbReference type="GO" id="GO:0003677">
    <property type="term" value="F:DNA binding"/>
    <property type="evidence" value="ECO:0007669"/>
    <property type="project" value="InterPro"/>
</dbReference>
<evidence type="ECO:0000313" key="4">
    <source>
        <dbReference type="Proteomes" id="UP000037460"/>
    </source>
</evidence>
<name>A0A0M0K163_9EUKA</name>
<evidence type="ECO:0000313" key="3">
    <source>
        <dbReference type="EMBL" id="KOO32616.1"/>
    </source>
</evidence>
<dbReference type="GO" id="GO:0006310">
    <property type="term" value="P:DNA recombination"/>
    <property type="evidence" value="ECO:0007669"/>
    <property type="project" value="UniProtKB-KW"/>
</dbReference>
<dbReference type="AlphaFoldDB" id="A0A0M0K163"/>
<dbReference type="Pfam" id="PF00589">
    <property type="entry name" value="Phage_integrase"/>
    <property type="match status" value="1"/>
</dbReference>
<dbReference type="Gene3D" id="1.10.443.10">
    <property type="entry name" value="Intergrase catalytic core"/>
    <property type="match status" value="1"/>
</dbReference>
<reference evidence="4" key="1">
    <citation type="journal article" date="2015" name="PLoS Genet.">
        <title>Genome Sequence and Transcriptome Analyses of Chrysochromulina tobin: Metabolic Tools for Enhanced Algal Fitness in the Prominent Order Prymnesiales (Haptophyceae).</title>
        <authorList>
            <person name="Hovde B.T."/>
            <person name="Deodato C.R."/>
            <person name="Hunsperger H.M."/>
            <person name="Ryken S.A."/>
            <person name="Yost W."/>
            <person name="Jha R.K."/>
            <person name="Patterson J."/>
            <person name="Monnat R.J. Jr."/>
            <person name="Barlow S.B."/>
            <person name="Starkenburg S.R."/>
            <person name="Cattolico R.A."/>
        </authorList>
    </citation>
    <scope>NUCLEOTIDE SEQUENCE</scope>
    <source>
        <strain evidence="4">CCMP291</strain>
    </source>
</reference>
<dbReference type="InterPro" id="IPR011010">
    <property type="entry name" value="DNA_brk_join_enz"/>
</dbReference>
<protein>
    <recommendedName>
        <fullName evidence="2">Tyr recombinase domain-containing protein</fullName>
    </recommendedName>
</protein>
<keyword evidence="4" id="KW-1185">Reference proteome</keyword>
<keyword evidence="1" id="KW-0233">DNA recombination</keyword>
<dbReference type="OrthoDB" id="10680016at2759"/>
<dbReference type="Proteomes" id="UP000037460">
    <property type="component" value="Unassembled WGS sequence"/>
</dbReference>
<proteinExistence type="predicted"/>
<dbReference type="SUPFAM" id="SSF56349">
    <property type="entry name" value="DNA breaking-rejoining enzymes"/>
    <property type="match status" value="1"/>
</dbReference>
<accession>A0A0M0K163</accession>
<comment type="caution">
    <text evidence="3">The sequence shown here is derived from an EMBL/GenBank/DDBJ whole genome shotgun (WGS) entry which is preliminary data.</text>
</comment>
<gene>
    <name evidence="3" type="ORF">Ctob_015582</name>
</gene>
<dbReference type="InterPro" id="IPR013762">
    <property type="entry name" value="Integrase-like_cat_sf"/>
</dbReference>
<dbReference type="GO" id="GO:0015074">
    <property type="term" value="P:DNA integration"/>
    <property type="evidence" value="ECO:0007669"/>
    <property type="project" value="InterPro"/>
</dbReference>
<evidence type="ECO:0000259" key="2">
    <source>
        <dbReference type="Pfam" id="PF00589"/>
    </source>
</evidence>
<evidence type="ECO:0000256" key="1">
    <source>
        <dbReference type="ARBA" id="ARBA00023172"/>
    </source>
</evidence>
<dbReference type="InterPro" id="IPR002104">
    <property type="entry name" value="Integrase_catalytic"/>
</dbReference>
<dbReference type="EMBL" id="JWZX01001726">
    <property type="protein sequence ID" value="KOO32616.1"/>
    <property type="molecule type" value="Genomic_DNA"/>
</dbReference>
<sequence length="274" mass="29832">MRKSEVALPADDPFGKRHLSRAALAWRIGGRFVVSPTPEQLQCLSDGDYALLTVAPSKADQFGLIWSPAPIVLPYHADAREHPICAARELAGLELAWPLHGEQRRAAPLFVDGQRRPLRHKHVDSTFQDMLLAAGVSPEQASTLSMHSWRIYLACALLAAGASTSQILSMLRWRSDEALRLYARLNDSDYATWLDAAADATIDSIRTSNVVTLAEAAAANEHREWLRKAAQAHERLFDPTATPQHTHDDAVAEMLGAANGLAAAAATYDAQDAA</sequence>
<organism evidence="3 4">
    <name type="scientific">Chrysochromulina tobinii</name>
    <dbReference type="NCBI Taxonomy" id="1460289"/>
    <lineage>
        <taxon>Eukaryota</taxon>
        <taxon>Haptista</taxon>
        <taxon>Haptophyta</taxon>
        <taxon>Prymnesiophyceae</taxon>
        <taxon>Prymnesiales</taxon>
        <taxon>Chrysochromulinaceae</taxon>
        <taxon>Chrysochromulina</taxon>
    </lineage>
</organism>